<dbReference type="SUPFAM" id="SSF53850">
    <property type="entry name" value="Periplasmic binding protein-like II"/>
    <property type="match status" value="1"/>
</dbReference>
<reference evidence="7 8" key="1">
    <citation type="journal article" date="2015" name="J. Biotechnol.">
        <title>Complete genome sequence of Paenibacillus beijingensis 7188(T) (=DSM 24997(T)), a novel rhizobacterium from jujube garden soil.</title>
        <authorList>
            <person name="Kwak Y."/>
            <person name="Shin J.H."/>
        </authorList>
    </citation>
    <scope>NUCLEOTIDE SEQUENCE [LARGE SCALE GENOMIC DNA]</scope>
    <source>
        <strain evidence="7 8">DSM 24997</strain>
    </source>
</reference>
<dbReference type="AlphaFoldDB" id="A0A0D5NMG7"/>
<dbReference type="HOGENOM" id="CLU_061540_1_0_9"/>
<comment type="similarity">
    <text evidence="2">Belongs to the bacterial solute-binding protein SsuA/TauA family.</text>
</comment>
<evidence type="ECO:0000256" key="3">
    <source>
        <dbReference type="ARBA" id="ARBA00022729"/>
    </source>
</evidence>
<feature type="compositionally biased region" description="Low complexity" evidence="4">
    <location>
        <begin position="29"/>
        <end position="53"/>
    </location>
</feature>
<dbReference type="RefSeq" id="WP_045671897.1">
    <property type="nucleotide sequence ID" value="NZ_CP011058.1"/>
</dbReference>
<dbReference type="PATRIC" id="fig|1126833.4.peg.4448"/>
<name>A0A0D5NMG7_9BACL</name>
<keyword evidence="8" id="KW-1185">Reference proteome</keyword>
<feature type="signal peptide" evidence="5">
    <location>
        <begin position="1"/>
        <end position="23"/>
    </location>
</feature>
<sequence>MMVTMKRSAVVMISMMMLLFAAACGSGGTNETATTNTPAPATEETTSPPANETGAEAAPQEITTVKFSEVIRSIFYAPHYVAMSKGFFEEEGLNVDMNTSQGSDKGAAALLAGTADISLVGPETAIFIHNQEGNKKLKIFYQLTMKDGSFLLSRTKADSFKWSDLSGKTVISWRPGSAPQMVFSSTLKQEGVADANVITNIAAPAMAAAFTGGQGDYIQVFEPLASTLINEGKAYYAASMGETFGSFPETSYVATSEYIEKNPAVIQKFVNAVAKGREWLNTASDDEIAEALAPFFEGTSKELIIQSVNRYKQQDTWPAKPELTAEAFEKLQGVLIENGVLKPEQKIANMTDVVDMTFVGKIGQ</sequence>
<evidence type="ECO:0000256" key="5">
    <source>
        <dbReference type="SAM" id="SignalP"/>
    </source>
</evidence>
<feature type="domain" description="SsuA/THI5-like" evidence="6">
    <location>
        <begin position="77"/>
        <end position="280"/>
    </location>
</feature>
<dbReference type="Pfam" id="PF09084">
    <property type="entry name" value="NMT1"/>
    <property type="match status" value="1"/>
</dbReference>
<dbReference type="KEGG" id="pbj:VN24_20220"/>
<accession>A0A0D5NMG7</accession>
<proteinExistence type="inferred from homology"/>
<dbReference type="Proteomes" id="UP000032633">
    <property type="component" value="Chromosome"/>
</dbReference>
<dbReference type="EMBL" id="CP011058">
    <property type="protein sequence ID" value="AJY76471.1"/>
    <property type="molecule type" value="Genomic_DNA"/>
</dbReference>
<comment type="subcellular location">
    <subcellularLocation>
        <location evidence="1">Periplasm</location>
    </subcellularLocation>
</comment>
<dbReference type="STRING" id="1126833.VN24_20220"/>
<evidence type="ECO:0000313" key="7">
    <source>
        <dbReference type="EMBL" id="AJY76471.1"/>
    </source>
</evidence>
<keyword evidence="3 5" id="KW-0732">Signal</keyword>
<feature type="region of interest" description="Disordered" evidence="4">
    <location>
        <begin position="29"/>
        <end position="59"/>
    </location>
</feature>
<protein>
    <submittedName>
        <fullName evidence="7">ABC transporter substrate-binding protein</fullName>
    </submittedName>
</protein>
<evidence type="ECO:0000256" key="1">
    <source>
        <dbReference type="ARBA" id="ARBA00004418"/>
    </source>
</evidence>
<dbReference type="PANTHER" id="PTHR30024">
    <property type="entry name" value="ALIPHATIC SULFONATES-BINDING PROTEIN-RELATED"/>
    <property type="match status" value="1"/>
</dbReference>
<evidence type="ECO:0000256" key="4">
    <source>
        <dbReference type="SAM" id="MobiDB-lite"/>
    </source>
</evidence>
<organism evidence="7 8">
    <name type="scientific">Paenibacillus beijingensis</name>
    <dbReference type="NCBI Taxonomy" id="1126833"/>
    <lineage>
        <taxon>Bacteria</taxon>
        <taxon>Bacillati</taxon>
        <taxon>Bacillota</taxon>
        <taxon>Bacilli</taxon>
        <taxon>Bacillales</taxon>
        <taxon>Paenibacillaceae</taxon>
        <taxon>Paenibacillus</taxon>
    </lineage>
</organism>
<dbReference type="InterPro" id="IPR015168">
    <property type="entry name" value="SsuA/THI5"/>
</dbReference>
<feature type="chain" id="PRO_5038857285" evidence="5">
    <location>
        <begin position="24"/>
        <end position="364"/>
    </location>
</feature>
<dbReference type="GO" id="GO:0042597">
    <property type="term" value="C:periplasmic space"/>
    <property type="evidence" value="ECO:0007669"/>
    <property type="project" value="UniProtKB-SubCell"/>
</dbReference>
<reference evidence="8" key="2">
    <citation type="submission" date="2015-03" db="EMBL/GenBank/DDBJ databases">
        <title>Genome sequence of Paenibacillus beijingensis strain DSM 24997T.</title>
        <authorList>
            <person name="Kwak Y."/>
            <person name="Shin J.-H."/>
        </authorList>
    </citation>
    <scope>NUCLEOTIDE SEQUENCE [LARGE SCALE GENOMIC DNA]</scope>
    <source>
        <strain evidence="8">DSM 24997</strain>
    </source>
</reference>
<dbReference type="Gene3D" id="3.40.190.10">
    <property type="entry name" value="Periplasmic binding protein-like II"/>
    <property type="match status" value="2"/>
</dbReference>
<gene>
    <name evidence="7" type="ORF">VN24_20220</name>
</gene>
<evidence type="ECO:0000256" key="2">
    <source>
        <dbReference type="ARBA" id="ARBA00010742"/>
    </source>
</evidence>
<evidence type="ECO:0000313" key="8">
    <source>
        <dbReference type="Proteomes" id="UP000032633"/>
    </source>
</evidence>
<dbReference type="PANTHER" id="PTHR30024:SF47">
    <property type="entry name" value="TAURINE-BINDING PERIPLASMIC PROTEIN"/>
    <property type="match status" value="1"/>
</dbReference>
<evidence type="ECO:0000259" key="6">
    <source>
        <dbReference type="Pfam" id="PF09084"/>
    </source>
</evidence>
<dbReference type="PROSITE" id="PS51257">
    <property type="entry name" value="PROKAR_LIPOPROTEIN"/>
    <property type="match status" value="1"/>
</dbReference>